<name>A0A8S5SDI9_9CAUD</name>
<proteinExistence type="predicted"/>
<sequence length="223" mass="25000">MFNQYSVDGNAYNRFVNLDNIEYRIADFLAKSDNKYADYLFKILKYDTMDALMRPSLTYEERMKLLYSNNGDAAGDRIFLSPFIDDSFEEQSSHLHIYIHSVVPKDHLVSTVNIGIETIVHNKISNIQGDAAMYNPDTNPSEMGNNGQPEIILKNRASVMLKCVMAALNGSFVAGVGTLQFNTKMSSYDGAKLSLWNGKKFFGYSIVMSTFISGVSQTPECGF</sequence>
<evidence type="ECO:0000313" key="1">
    <source>
        <dbReference type="EMBL" id="DAF49045.1"/>
    </source>
</evidence>
<accession>A0A8S5SDI9</accession>
<organism evidence="1">
    <name type="scientific">Siphoviridae sp. ctnpt50</name>
    <dbReference type="NCBI Taxonomy" id="2827941"/>
    <lineage>
        <taxon>Viruses</taxon>
        <taxon>Duplodnaviria</taxon>
        <taxon>Heunggongvirae</taxon>
        <taxon>Uroviricota</taxon>
        <taxon>Caudoviricetes</taxon>
    </lineage>
</organism>
<reference evidence="1" key="1">
    <citation type="journal article" date="2021" name="Proc. Natl. Acad. Sci. U.S.A.">
        <title>A Catalog of Tens of Thousands of Viruses from Human Metagenomes Reveals Hidden Associations with Chronic Diseases.</title>
        <authorList>
            <person name="Tisza M.J."/>
            <person name="Buck C.B."/>
        </authorList>
    </citation>
    <scope>NUCLEOTIDE SEQUENCE</scope>
    <source>
        <strain evidence="1">Ctnpt50</strain>
    </source>
</reference>
<protein>
    <submittedName>
        <fullName evidence="1">Uncharacterized protein</fullName>
    </submittedName>
</protein>
<dbReference type="EMBL" id="BK032577">
    <property type="protein sequence ID" value="DAF49045.1"/>
    <property type="molecule type" value="Genomic_DNA"/>
</dbReference>